<reference evidence="1" key="1">
    <citation type="submission" date="2023-10" db="EMBL/GenBank/DDBJ databases">
        <title>Genome assembly of Pristionchus species.</title>
        <authorList>
            <person name="Yoshida K."/>
            <person name="Sommer R.J."/>
        </authorList>
    </citation>
    <scope>NUCLEOTIDE SEQUENCE</scope>
    <source>
        <strain evidence="1">RS0144</strain>
    </source>
</reference>
<dbReference type="Gene3D" id="1.10.490.10">
    <property type="entry name" value="Globins"/>
    <property type="match status" value="1"/>
</dbReference>
<sequence length="152" mass="17942">QISWRSNSRDTELLRRTWSEDFEDLYNIGSRIFFHLFGGPNGAACKALFPWIAKYEGEGRDYVDTNDFRTVAIFLEEVSDKEKIEVFLYKLGHRHESVHFGLNERINSLPQLTTEERKRAIHIWHETVVFIFHLVAEGFYDALKGFDRFPNI</sequence>
<accession>A0AAV5TRY5</accession>
<dbReference type="InterPro" id="IPR012292">
    <property type="entry name" value="Globin/Proto"/>
</dbReference>
<dbReference type="PANTHER" id="PTHR47768:SF1">
    <property type="entry name" value="GLOBIN FAMILY PROFILE DOMAIN-CONTAINING PROTEIN"/>
    <property type="match status" value="1"/>
</dbReference>
<dbReference type="AlphaFoldDB" id="A0AAV5TRY5"/>
<proteinExistence type="predicted"/>
<evidence type="ECO:0008006" key="3">
    <source>
        <dbReference type="Google" id="ProtNLM"/>
    </source>
</evidence>
<protein>
    <recommendedName>
        <fullName evidence="3">Globin family profile domain-containing protein</fullName>
    </recommendedName>
</protein>
<dbReference type="GO" id="GO:0020037">
    <property type="term" value="F:heme binding"/>
    <property type="evidence" value="ECO:0007669"/>
    <property type="project" value="InterPro"/>
</dbReference>
<name>A0AAV5TRY5_9BILA</name>
<keyword evidence="2" id="KW-1185">Reference proteome</keyword>
<organism evidence="1 2">
    <name type="scientific">Pristionchus entomophagus</name>
    <dbReference type="NCBI Taxonomy" id="358040"/>
    <lineage>
        <taxon>Eukaryota</taxon>
        <taxon>Metazoa</taxon>
        <taxon>Ecdysozoa</taxon>
        <taxon>Nematoda</taxon>
        <taxon>Chromadorea</taxon>
        <taxon>Rhabditida</taxon>
        <taxon>Rhabditina</taxon>
        <taxon>Diplogasteromorpha</taxon>
        <taxon>Diplogasteroidea</taxon>
        <taxon>Neodiplogasteridae</taxon>
        <taxon>Pristionchus</taxon>
    </lineage>
</organism>
<dbReference type="GO" id="GO:0019825">
    <property type="term" value="F:oxygen binding"/>
    <property type="evidence" value="ECO:0007669"/>
    <property type="project" value="InterPro"/>
</dbReference>
<gene>
    <name evidence="1" type="ORF">PENTCL1PPCAC_19261</name>
</gene>
<dbReference type="Proteomes" id="UP001432027">
    <property type="component" value="Unassembled WGS sequence"/>
</dbReference>
<dbReference type="PANTHER" id="PTHR47768">
    <property type="entry name" value="GLOBIN RELATED-RELATED"/>
    <property type="match status" value="1"/>
</dbReference>
<comment type="caution">
    <text evidence="1">The sequence shown here is derived from an EMBL/GenBank/DDBJ whole genome shotgun (WGS) entry which is preliminary data.</text>
</comment>
<dbReference type="EMBL" id="BTSX01000004">
    <property type="protein sequence ID" value="GMS97086.1"/>
    <property type="molecule type" value="Genomic_DNA"/>
</dbReference>
<dbReference type="InterPro" id="IPR053341">
    <property type="entry name" value="Oxidative_stress_globin-like"/>
</dbReference>
<feature type="non-terminal residue" evidence="1">
    <location>
        <position position="1"/>
    </location>
</feature>
<evidence type="ECO:0000313" key="2">
    <source>
        <dbReference type="Proteomes" id="UP001432027"/>
    </source>
</evidence>
<evidence type="ECO:0000313" key="1">
    <source>
        <dbReference type="EMBL" id="GMS97086.1"/>
    </source>
</evidence>
<feature type="non-terminal residue" evidence="1">
    <location>
        <position position="152"/>
    </location>
</feature>